<keyword evidence="2" id="KW-1185">Reference proteome</keyword>
<dbReference type="InParanoid" id="A0A2P6NA36"/>
<organism evidence="1 2">
    <name type="scientific">Planoprotostelium fungivorum</name>
    <dbReference type="NCBI Taxonomy" id="1890364"/>
    <lineage>
        <taxon>Eukaryota</taxon>
        <taxon>Amoebozoa</taxon>
        <taxon>Evosea</taxon>
        <taxon>Variosea</taxon>
        <taxon>Cavosteliida</taxon>
        <taxon>Cavosteliaceae</taxon>
        <taxon>Planoprotostelium</taxon>
    </lineage>
</organism>
<accession>A0A2P6NA36</accession>
<protein>
    <submittedName>
        <fullName evidence="1">Uncharacterized protein</fullName>
    </submittedName>
</protein>
<dbReference type="AlphaFoldDB" id="A0A2P6NA36"/>
<name>A0A2P6NA36_9EUKA</name>
<evidence type="ECO:0000313" key="2">
    <source>
        <dbReference type="Proteomes" id="UP000241769"/>
    </source>
</evidence>
<sequence length="49" mass="5336">MAYILHSPIAADTEVAVGYFGGNKRTLQAHLSGRIQTVMTELVQNCAQM</sequence>
<gene>
    <name evidence="1" type="ORF">PROFUN_11230</name>
</gene>
<dbReference type="EMBL" id="MDYQ01000137">
    <property type="protein sequence ID" value="PRP80815.1"/>
    <property type="molecule type" value="Genomic_DNA"/>
</dbReference>
<evidence type="ECO:0000313" key="1">
    <source>
        <dbReference type="EMBL" id="PRP80815.1"/>
    </source>
</evidence>
<reference evidence="1 2" key="1">
    <citation type="journal article" date="2018" name="Genome Biol. Evol.">
        <title>Multiple Roots of Fruiting Body Formation in Amoebozoa.</title>
        <authorList>
            <person name="Hillmann F."/>
            <person name="Forbes G."/>
            <person name="Novohradska S."/>
            <person name="Ferling I."/>
            <person name="Riege K."/>
            <person name="Groth M."/>
            <person name="Westermann M."/>
            <person name="Marz M."/>
            <person name="Spaller T."/>
            <person name="Winckler T."/>
            <person name="Schaap P."/>
            <person name="Glockner G."/>
        </authorList>
    </citation>
    <scope>NUCLEOTIDE SEQUENCE [LARGE SCALE GENOMIC DNA]</scope>
    <source>
        <strain evidence="1 2">Jena</strain>
    </source>
</reference>
<dbReference type="Proteomes" id="UP000241769">
    <property type="component" value="Unassembled WGS sequence"/>
</dbReference>
<proteinExistence type="predicted"/>
<comment type="caution">
    <text evidence="1">The sequence shown here is derived from an EMBL/GenBank/DDBJ whole genome shotgun (WGS) entry which is preliminary data.</text>
</comment>